<protein>
    <submittedName>
        <fullName evidence="2">Uncharacterized protein</fullName>
    </submittedName>
</protein>
<organism evidence="2">
    <name type="scientific">viral metagenome</name>
    <dbReference type="NCBI Taxonomy" id="1070528"/>
    <lineage>
        <taxon>unclassified sequences</taxon>
        <taxon>metagenomes</taxon>
        <taxon>organismal metagenomes</taxon>
    </lineage>
</organism>
<feature type="region of interest" description="Disordered" evidence="1">
    <location>
        <begin position="494"/>
        <end position="513"/>
    </location>
</feature>
<dbReference type="EMBL" id="MN740525">
    <property type="protein sequence ID" value="QHU31321.1"/>
    <property type="molecule type" value="Genomic_DNA"/>
</dbReference>
<name>A0A6C0LNK4_9ZZZZ</name>
<reference evidence="2" key="1">
    <citation type="journal article" date="2020" name="Nature">
        <title>Giant virus diversity and host interactions through global metagenomics.</title>
        <authorList>
            <person name="Schulz F."/>
            <person name="Roux S."/>
            <person name="Paez-Espino D."/>
            <person name="Jungbluth S."/>
            <person name="Walsh D.A."/>
            <person name="Denef V.J."/>
            <person name="McMahon K.D."/>
            <person name="Konstantinidis K.T."/>
            <person name="Eloe-Fadrosh E.A."/>
            <person name="Kyrpides N.C."/>
            <person name="Woyke T."/>
        </authorList>
    </citation>
    <scope>NUCLEOTIDE SEQUENCE</scope>
    <source>
        <strain evidence="2">GVMAG-M-3300027963-21</strain>
    </source>
</reference>
<feature type="region of interest" description="Disordered" evidence="1">
    <location>
        <begin position="1284"/>
        <end position="1329"/>
    </location>
</feature>
<proteinExistence type="predicted"/>
<feature type="compositionally biased region" description="Low complexity" evidence="1">
    <location>
        <begin position="1284"/>
        <end position="1303"/>
    </location>
</feature>
<evidence type="ECO:0000313" key="2">
    <source>
        <dbReference type="EMBL" id="QHU31321.1"/>
    </source>
</evidence>
<evidence type="ECO:0000256" key="1">
    <source>
        <dbReference type="SAM" id="MobiDB-lite"/>
    </source>
</evidence>
<accession>A0A6C0LNK4</accession>
<sequence length="1593" mass="186147">MYFIRMNIKPIYVYKWVNSKEYITYVFDAGAAGAVRNDRYDPSVIVIQEPIYQDSSKEDATNKIAYYINNQKTDKPDLLDKSVAYYAWVNSEPFLYTIGTMRWKGYDVNPFKSTDRKSDDIIEDNHKNYSKAKELFEWTDVINIVLKTDFNYENKYYYDDIRFKSNNYKVASDSKIRELYSINVVNNKIISEEHYNVVYVAKMDDVPSLIILFDKLTTSNKTQLIQYITSLNKAYYKLFKNHTFKNRRELSRLFKMRSSESSGSGSSECINIYYTRHIVITIFANGVLHLTFKYPMDNGVKRDVIRGSVDELNKYINKVLNINVVFKEKYINARIKYNAYKTKFDDLKRELVLSSIFTGFKEEGFYYKRTSNYKDRSVMDKAMKNDMNNNNIPKNAKDNADDQDTRIIVKKEHRGYMIDVKNAKSFFEFECLEYWVSKIIEKATSADKQSSSDAKGITDVASNAVKSKSGKSGKSDDSGSDGIPDYLRYKYMSSKSSSSSGGRIANGGGNGNDNKNYLINKLRNADKALWNDNNKSRKCQKVKQPIPLTKDEYNDFKSKGLNKLFDNSIIHNDNYYVCPRLWCPKSNVPLDEGDPNAKCPGTDEKPMRLNDEMKNKNHPRYVYLKKKDNIPCCGKKNNGDAEEAGADDDEGGEAGAATAAVSTVVPIVKKPVVPAKDNDKNYIMKNYPIYYDKRYGDIPEELYKLLYPSNYKEYIESCRSPNNINKKRCILRKGLIDIDEIPEKYANRYDNIIYTLAYLLDETKASFVENIKSKVDIVSYMSLDNGNICKDFGDREPVLYEYHKELYGDLKKHLRSRKLKIELPKFDAKDEKAVFKISRLLYIYKSYRKFIDYLSADDYPDDKGIQYLYSLVAFVYKRLLVVWENTINTNSNEPTINLLVPEYINDIITYYGLHKKTEIIMILKEKWKTEGNKQELNMHRDNKLYELMKNRDNIQFYEPLIIKTISLEKKHMPLSDFPNIVKIIDFHLDNTVFNNLKYISNLIKDESLKYTIDTIVINDNYTIDKIMLRNNILIRFNPQGIILLPYLMKELRIKNVVFLDDIADTTFNITIVNHIYAKFIGKIEKLRDFGIAVDCGTNNYQDNEITKSRLIIRKDASDNKGRVILFGKKNEFEEYNDRDANGIQKWLDMRLRVLNKLVAVMPEIATYPRPRAEFIERLVGLFDRDKTKIQIILEEIPLFTKEGLNDWYASSLLHTKYDYIDGLSDNFVDNGAELLFTQYLVKKRIPNHILYYHEANPNIIQDIHEDHEETDTINYENIYDNNDINRNKNANANNTNTNINNNKATKEKPVKPSSKSQSPPKHRKSNSVMKIPRMFEGEMKDLNSKWTKYKKKIWWQLKYLKNDYEPDFIVELFNYFKSIDNDIVNDYDDIIKKTFRYYKHEFNKTEATKKIKDIFRDPYFYASYVNAMNQLKGTKKTFKTLEIFLTSYFNDSPIAERNKILTQMSSSPAFVYHPNEITFFTISKVLNISIFIIHNRAEYGKAVDVSKRADEKDLSITTSIYKADTSELDRPLIMLYKKNEKTHLAYYVVRNANHEIPIYTELKDAPEEIKMMILTTKKTSTYSSSSSTRTSDI</sequence>
<feature type="compositionally biased region" description="Low complexity" evidence="1">
    <location>
        <begin position="494"/>
        <end position="503"/>
    </location>
</feature>